<dbReference type="Proteomes" id="UP001212996">
    <property type="component" value="Unassembled WGS sequence"/>
</dbReference>
<dbReference type="EMBL" id="JAQMFO010000070">
    <property type="protein sequence ID" value="MDB6374985.1"/>
    <property type="molecule type" value="Genomic_DNA"/>
</dbReference>
<reference evidence="1" key="1">
    <citation type="submission" date="2023-01" db="EMBL/GenBank/DDBJ databases">
        <title>Genome sequencing of Photorhabdus bodei 09-20.</title>
        <authorList>
            <person name="Kalindamar S."/>
            <person name="Kumru S."/>
        </authorList>
    </citation>
    <scope>NUCLEOTIDE SEQUENCE</scope>
    <source>
        <strain evidence="1">09-20</strain>
    </source>
</reference>
<sequence>MKLMPKVIGIVPVKRLMVGGDVEIQALSINGGVLRSLMLAI</sequence>
<accession>A0AAW6BT31</accession>
<proteinExistence type="predicted"/>
<comment type="caution">
    <text evidence="1">The sequence shown here is derived from an EMBL/GenBank/DDBJ whole genome shotgun (WGS) entry which is preliminary data.</text>
</comment>
<gene>
    <name evidence="1" type="ORF">PH362_24640</name>
</gene>
<evidence type="ECO:0000313" key="1">
    <source>
        <dbReference type="EMBL" id="MDB6374985.1"/>
    </source>
</evidence>
<protein>
    <submittedName>
        <fullName evidence="1">Uncharacterized protein</fullName>
    </submittedName>
</protein>
<evidence type="ECO:0000313" key="2">
    <source>
        <dbReference type="Proteomes" id="UP001212996"/>
    </source>
</evidence>
<organism evidence="1 2">
    <name type="scientific">Photorhabdus bodei</name>
    <dbReference type="NCBI Taxonomy" id="2029681"/>
    <lineage>
        <taxon>Bacteria</taxon>
        <taxon>Pseudomonadati</taxon>
        <taxon>Pseudomonadota</taxon>
        <taxon>Gammaproteobacteria</taxon>
        <taxon>Enterobacterales</taxon>
        <taxon>Morganellaceae</taxon>
        <taxon>Photorhabdus</taxon>
    </lineage>
</organism>
<dbReference type="AlphaFoldDB" id="A0AAW6BT31"/>
<name>A0AAW6BT31_9GAMM</name>
<dbReference type="RefSeq" id="WP_271867974.1">
    <property type="nucleotide sequence ID" value="NZ_JAQMFO010000070.1"/>
</dbReference>